<dbReference type="InterPro" id="IPR018540">
    <property type="entry name" value="Spo0E-like"/>
</dbReference>
<dbReference type="RefSeq" id="WP_191804758.1">
    <property type="nucleotide sequence ID" value="NZ_JACSQL010000020.1"/>
</dbReference>
<dbReference type="Gene3D" id="4.10.280.10">
    <property type="entry name" value="Helix-loop-helix DNA-binding domain"/>
    <property type="match status" value="1"/>
</dbReference>
<proteinExistence type="predicted"/>
<name>A0ABR8T687_9BACL</name>
<dbReference type="InterPro" id="IPR037208">
    <property type="entry name" value="Spo0E-like_sf"/>
</dbReference>
<comment type="caution">
    <text evidence="1">The sequence shown here is derived from an EMBL/GenBank/DDBJ whole genome shotgun (WGS) entry which is preliminary data.</text>
</comment>
<dbReference type="Pfam" id="PF09388">
    <property type="entry name" value="SpoOE-like"/>
    <property type="match status" value="1"/>
</dbReference>
<sequence length="53" mass="6319">METELLIRIEEERQEMYRLTSLYGMVGPQVVEQSQRLDSLLNLFQSMKEQKSI</sequence>
<dbReference type="Proteomes" id="UP000608071">
    <property type="component" value="Unassembled WGS sequence"/>
</dbReference>
<dbReference type="InterPro" id="IPR036638">
    <property type="entry name" value="HLH_DNA-bd_sf"/>
</dbReference>
<protein>
    <submittedName>
        <fullName evidence="1">Aspartyl-phosphate phosphatase Spo0E family protein</fullName>
    </submittedName>
</protein>
<accession>A0ABR8T687</accession>
<dbReference type="SUPFAM" id="SSF140500">
    <property type="entry name" value="BAS1536-like"/>
    <property type="match status" value="1"/>
</dbReference>
<gene>
    <name evidence="1" type="ORF">H9647_23830</name>
</gene>
<evidence type="ECO:0000313" key="1">
    <source>
        <dbReference type="EMBL" id="MBD7971104.1"/>
    </source>
</evidence>
<evidence type="ECO:0000313" key="2">
    <source>
        <dbReference type="Proteomes" id="UP000608071"/>
    </source>
</evidence>
<organism evidence="1 2">
    <name type="scientific">Paenibacillus gallinarum</name>
    <dbReference type="NCBI Taxonomy" id="2762232"/>
    <lineage>
        <taxon>Bacteria</taxon>
        <taxon>Bacillati</taxon>
        <taxon>Bacillota</taxon>
        <taxon>Bacilli</taxon>
        <taxon>Bacillales</taxon>
        <taxon>Paenibacillaceae</taxon>
        <taxon>Paenibacillus</taxon>
    </lineage>
</organism>
<dbReference type="EMBL" id="JACSQL010000020">
    <property type="protein sequence ID" value="MBD7971104.1"/>
    <property type="molecule type" value="Genomic_DNA"/>
</dbReference>
<reference evidence="1 2" key="1">
    <citation type="submission" date="2020-08" db="EMBL/GenBank/DDBJ databases">
        <title>A Genomic Blueprint of the Chicken Gut Microbiome.</title>
        <authorList>
            <person name="Gilroy R."/>
            <person name="Ravi A."/>
            <person name="Getino M."/>
            <person name="Pursley I."/>
            <person name="Horton D.L."/>
            <person name="Alikhan N.-F."/>
            <person name="Baker D."/>
            <person name="Gharbi K."/>
            <person name="Hall N."/>
            <person name="Watson M."/>
            <person name="Adriaenssens E.M."/>
            <person name="Foster-Nyarko E."/>
            <person name="Jarju S."/>
            <person name="Secka A."/>
            <person name="Antonio M."/>
            <person name="Oren A."/>
            <person name="Chaudhuri R."/>
            <person name="La Ragione R.M."/>
            <person name="Hildebrand F."/>
            <person name="Pallen M.J."/>
        </authorList>
    </citation>
    <scope>NUCLEOTIDE SEQUENCE [LARGE SCALE GENOMIC DNA]</scope>
    <source>
        <strain evidence="1 2">Sa2BVA9</strain>
    </source>
</reference>
<keyword evidence="2" id="KW-1185">Reference proteome</keyword>